<proteinExistence type="predicted"/>
<keyword evidence="2" id="KW-1185">Reference proteome</keyword>
<evidence type="ECO:0000313" key="1">
    <source>
        <dbReference type="EMBL" id="KAF2798582.1"/>
    </source>
</evidence>
<dbReference type="OrthoDB" id="3795413at2759"/>
<organism evidence="1 2">
    <name type="scientific">Melanomma pulvis-pyrius CBS 109.77</name>
    <dbReference type="NCBI Taxonomy" id="1314802"/>
    <lineage>
        <taxon>Eukaryota</taxon>
        <taxon>Fungi</taxon>
        <taxon>Dikarya</taxon>
        <taxon>Ascomycota</taxon>
        <taxon>Pezizomycotina</taxon>
        <taxon>Dothideomycetes</taxon>
        <taxon>Pleosporomycetidae</taxon>
        <taxon>Pleosporales</taxon>
        <taxon>Melanommataceae</taxon>
        <taxon>Melanomma</taxon>
    </lineage>
</organism>
<dbReference type="EMBL" id="MU001780">
    <property type="protein sequence ID" value="KAF2798582.1"/>
    <property type="molecule type" value="Genomic_DNA"/>
</dbReference>
<dbReference type="Proteomes" id="UP000799757">
    <property type="component" value="Unassembled WGS sequence"/>
</dbReference>
<sequence>MKEVVETKREQAITSSSKAQSLALATSIRQTLPRELRDLIYTFYLRSHPINWYRVIYNTYWNTASFRTWKYMPHFILPEYVGLATAREVGEVAFKIGRFMMIDYVGVLQLRHFLEYDHLGLGVLAKDWVREMVLVLDAGGLEDKESVADEKIGAKLERAAENIYALLDLRLKRNFALRIKFCGGRMNAIIVTHVLHMLQPVYCKLKEQGGNVTVQYSRRLDGRSDRPLLVLDRLLELPREEWRGRMLELCRSVGVLYLREKSWAQMEVREEAERPKGMEGE</sequence>
<name>A0A6A6XQC1_9PLEO</name>
<gene>
    <name evidence="1" type="ORF">K505DRAFT_357341</name>
</gene>
<reference evidence="1" key="1">
    <citation type="journal article" date="2020" name="Stud. Mycol.">
        <title>101 Dothideomycetes genomes: a test case for predicting lifestyles and emergence of pathogens.</title>
        <authorList>
            <person name="Haridas S."/>
            <person name="Albert R."/>
            <person name="Binder M."/>
            <person name="Bloem J."/>
            <person name="Labutti K."/>
            <person name="Salamov A."/>
            <person name="Andreopoulos B."/>
            <person name="Baker S."/>
            <person name="Barry K."/>
            <person name="Bills G."/>
            <person name="Bluhm B."/>
            <person name="Cannon C."/>
            <person name="Castanera R."/>
            <person name="Culley D."/>
            <person name="Daum C."/>
            <person name="Ezra D."/>
            <person name="Gonzalez J."/>
            <person name="Henrissat B."/>
            <person name="Kuo A."/>
            <person name="Liang C."/>
            <person name="Lipzen A."/>
            <person name="Lutzoni F."/>
            <person name="Magnuson J."/>
            <person name="Mondo S."/>
            <person name="Nolan M."/>
            <person name="Ohm R."/>
            <person name="Pangilinan J."/>
            <person name="Park H.-J."/>
            <person name="Ramirez L."/>
            <person name="Alfaro M."/>
            <person name="Sun H."/>
            <person name="Tritt A."/>
            <person name="Yoshinaga Y."/>
            <person name="Zwiers L.-H."/>
            <person name="Turgeon B."/>
            <person name="Goodwin S."/>
            <person name="Spatafora J."/>
            <person name="Crous P."/>
            <person name="Grigoriev I."/>
        </authorList>
    </citation>
    <scope>NUCLEOTIDE SEQUENCE</scope>
    <source>
        <strain evidence="1">CBS 109.77</strain>
    </source>
</reference>
<protein>
    <submittedName>
        <fullName evidence="1">Uncharacterized protein</fullName>
    </submittedName>
</protein>
<evidence type="ECO:0000313" key="2">
    <source>
        <dbReference type="Proteomes" id="UP000799757"/>
    </source>
</evidence>
<accession>A0A6A6XQC1</accession>
<dbReference type="AlphaFoldDB" id="A0A6A6XQC1"/>